<evidence type="ECO:0000313" key="2">
    <source>
        <dbReference type="Proteomes" id="UP000299102"/>
    </source>
</evidence>
<protein>
    <submittedName>
        <fullName evidence="1">Uncharacterized protein</fullName>
    </submittedName>
</protein>
<sequence length="67" mass="7350">MARSRQVGIMLKLDGYHPPKNLENSLLASIPRKQNVKALRETKTQSSVLGGVAILQAAVPEQSSQMY</sequence>
<proteinExistence type="predicted"/>
<dbReference type="AlphaFoldDB" id="A0A4C1TR22"/>
<evidence type="ECO:0000313" key="1">
    <source>
        <dbReference type="EMBL" id="GBP16442.1"/>
    </source>
</evidence>
<keyword evidence="2" id="KW-1185">Reference proteome</keyword>
<dbReference type="EMBL" id="BGZK01006036">
    <property type="protein sequence ID" value="GBP16442.1"/>
    <property type="molecule type" value="Genomic_DNA"/>
</dbReference>
<name>A0A4C1TR22_EUMVA</name>
<comment type="caution">
    <text evidence="1">The sequence shown here is derived from an EMBL/GenBank/DDBJ whole genome shotgun (WGS) entry which is preliminary data.</text>
</comment>
<reference evidence="1 2" key="1">
    <citation type="journal article" date="2019" name="Commun. Biol.">
        <title>The bagworm genome reveals a unique fibroin gene that provides high tensile strength.</title>
        <authorList>
            <person name="Kono N."/>
            <person name="Nakamura H."/>
            <person name="Ohtoshi R."/>
            <person name="Tomita M."/>
            <person name="Numata K."/>
            <person name="Arakawa K."/>
        </authorList>
    </citation>
    <scope>NUCLEOTIDE SEQUENCE [LARGE SCALE GENOMIC DNA]</scope>
</reference>
<accession>A0A4C1TR22</accession>
<gene>
    <name evidence="1" type="ORF">EVAR_71797_1</name>
</gene>
<organism evidence="1 2">
    <name type="scientific">Eumeta variegata</name>
    <name type="common">Bagworm moth</name>
    <name type="synonym">Eumeta japonica</name>
    <dbReference type="NCBI Taxonomy" id="151549"/>
    <lineage>
        <taxon>Eukaryota</taxon>
        <taxon>Metazoa</taxon>
        <taxon>Ecdysozoa</taxon>
        <taxon>Arthropoda</taxon>
        <taxon>Hexapoda</taxon>
        <taxon>Insecta</taxon>
        <taxon>Pterygota</taxon>
        <taxon>Neoptera</taxon>
        <taxon>Endopterygota</taxon>
        <taxon>Lepidoptera</taxon>
        <taxon>Glossata</taxon>
        <taxon>Ditrysia</taxon>
        <taxon>Tineoidea</taxon>
        <taxon>Psychidae</taxon>
        <taxon>Oiketicinae</taxon>
        <taxon>Eumeta</taxon>
    </lineage>
</organism>
<dbReference type="Proteomes" id="UP000299102">
    <property type="component" value="Unassembled WGS sequence"/>
</dbReference>